<evidence type="ECO:0000313" key="2">
    <source>
        <dbReference type="Proteomes" id="UP000027135"/>
    </source>
</evidence>
<name>A0A067RTT4_ZOONE</name>
<accession>A0A067RTT4</accession>
<dbReference type="EMBL" id="KK852424">
    <property type="protein sequence ID" value="KDR24225.1"/>
    <property type="molecule type" value="Genomic_DNA"/>
</dbReference>
<dbReference type="InParanoid" id="A0A067RTT4"/>
<reference evidence="1 2" key="1">
    <citation type="journal article" date="2014" name="Nat. Commun.">
        <title>Molecular traces of alternative social organization in a termite genome.</title>
        <authorList>
            <person name="Terrapon N."/>
            <person name="Li C."/>
            <person name="Robertson H.M."/>
            <person name="Ji L."/>
            <person name="Meng X."/>
            <person name="Booth W."/>
            <person name="Chen Z."/>
            <person name="Childers C.P."/>
            <person name="Glastad K.M."/>
            <person name="Gokhale K."/>
            <person name="Gowin J."/>
            <person name="Gronenberg W."/>
            <person name="Hermansen R.A."/>
            <person name="Hu H."/>
            <person name="Hunt B.G."/>
            <person name="Huylmans A.K."/>
            <person name="Khalil S.M."/>
            <person name="Mitchell R.D."/>
            <person name="Munoz-Torres M.C."/>
            <person name="Mustard J.A."/>
            <person name="Pan H."/>
            <person name="Reese J.T."/>
            <person name="Scharf M.E."/>
            <person name="Sun F."/>
            <person name="Vogel H."/>
            <person name="Xiao J."/>
            <person name="Yang W."/>
            <person name="Yang Z."/>
            <person name="Yang Z."/>
            <person name="Zhou J."/>
            <person name="Zhu J."/>
            <person name="Brent C.S."/>
            <person name="Elsik C.G."/>
            <person name="Goodisman M.A."/>
            <person name="Liberles D.A."/>
            <person name="Roe R.M."/>
            <person name="Vargo E.L."/>
            <person name="Vilcinskas A."/>
            <person name="Wang J."/>
            <person name="Bornberg-Bauer E."/>
            <person name="Korb J."/>
            <person name="Zhang G."/>
            <person name="Liebig J."/>
        </authorList>
    </citation>
    <scope>NUCLEOTIDE SEQUENCE [LARGE SCALE GENOMIC DNA]</scope>
    <source>
        <tissue evidence="1">Whole organism</tissue>
    </source>
</reference>
<evidence type="ECO:0000313" key="1">
    <source>
        <dbReference type="EMBL" id="KDR24225.1"/>
    </source>
</evidence>
<gene>
    <name evidence="1" type="ORF">L798_07632</name>
</gene>
<proteinExistence type="predicted"/>
<sequence length="148" mass="17446">METNRFFKTVKKGCFVKVEETKRAICNFGQRQVSSPPKQLRPLNRITFNCSRINQFWRDRTLELCSVVFEIPKLWLSFYTKRVWFMCLKVHLLVRIPSQDDLRGVKRLTRACRQGERERLSEENKRSNPSASGLLTHTLKQCLSCCCT</sequence>
<dbReference type="AlphaFoldDB" id="A0A067RTT4"/>
<protein>
    <submittedName>
        <fullName evidence="1">Uncharacterized protein</fullName>
    </submittedName>
</protein>
<organism evidence="1 2">
    <name type="scientific">Zootermopsis nevadensis</name>
    <name type="common">Dampwood termite</name>
    <dbReference type="NCBI Taxonomy" id="136037"/>
    <lineage>
        <taxon>Eukaryota</taxon>
        <taxon>Metazoa</taxon>
        <taxon>Ecdysozoa</taxon>
        <taxon>Arthropoda</taxon>
        <taxon>Hexapoda</taxon>
        <taxon>Insecta</taxon>
        <taxon>Pterygota</taxon>
        <taxon>Neoptera</taxon>
        <taxon>Polyneoptera</taxon>
        <taxon>Dictyoptera</taxon>
        <taxon>Blattodea</taxon>
        <taxon>Blattoidea</taxon>
        <taxon>Termitoidae</taxon>
        <taxon>Termopsidae</taxon>
        <taxon>Zootermopsis</taxon>
    </lineage>
</organism>
<keyword evidence="2" id="KW-1185">Reference proteome</keyword>
<dbReference type="Proteomes" id="UP000027135">
    <property type="component" value="Unassembled WGS sequence"/>
</dbReference>